<gene>
    <name evidence="6" type="ORF">GGD46_004220</name>
</gene>
<dbReference type="EMBL" id="JACHBG010000010">
    <property type="protein sequence ID" value="MBB6486921.1"/>
    <property type="molecule type" value="Genomic_DNA"/>
</dbReference>
<dbReference type="PIRSF" id="PIRSF002741">
    <property type="entry name" value="MppA"/>
    <property type="match status" value="1"/>
</dbReference>
<dbReference type="InterPro" id="IPR039424">
    <property type="entry name" value="SBP_5"/>
</dbReference>
<proteinExistence type="inferred from homology"/>
<feature type="chain" id="PRO_5031389355" evidence="4">
    <location>
        <begin position="28"/>
        <end position="562"/>
    </location>
</feature>
<dbReference type="RefSeq" id="WP_246806405.1">
    <property type="nucleotide sequence ID" value="NZ_JACHBG010000010.1"/>
</dbReference>
<dbReference type="Pfam" id="PF00496">
    <property type="entry name" value="SBP_bac_5"/>
    <property type="match status" value="1"/>
</dbReference>
<evidence type="ECO:0000313" key="7">
    <source>
        <dbReference type="Proteomes" id="UP000565576"/>
    </source>
</evidence>
<reference evidence="6 7" key="1">
    <citation type="submission" date="2020-08" db="EMBL/GenBank/DDBJ databases">
        <title>Genomic Encyclopedia of Type Strains, Phase IV (KMG-V): Genome sequencing to study the core and pangenomes of soil and plant-associated prokaryotes.</title>
        <authorList>
            <person name="Whitman W."/>
        </authorList>
    </citation>
    <scope>NUCLEOTIDE SEQUENCE [LARGE SCALE GENOMIC DNA]</scope>
    <source>
        <strain evidence="6 7">SEMIA 4060</strain>
    </source>
</reference>
<accession>A0A7X0MDY6</accession>
<dbReference type="Gene3D" id="3.10.105.10">
    <property type="entry name" value="Dipeptide-binding Protein, Domain 3"/>
    <property type="match status" value="1"/>
</dbReference>
<evidence type="ECO:0000259" key="5">
    <source>
        <dbReference type="Pfam" id="PF00496"/>
    </source>
</evidence>
<comment type="similarity">
    <text evidence="2">Belongs to the bacterial solute-binding protein 5 family.</text>
</comment>
<dbReference type="InterPro" id="IPR023765">
    <property type="entry name" value="SBP_5_CS"/>
</dbReference>
<dbReference type="GO" id="GO:0043190">
    <property type="term" value="C:ATP-binding cassette (ABC) transporter complex"/>
    <property type="evidence" value="ECO:0007669"/>
    <property type="project" value="InterPro"/>
</dbReference>
<dbReference type="PANTHER" id="PTHR30290">
    <property type="entry name" value="PERIPLASMIC BINDING COMPONENT OF ABC TRANSPORTER"/>
    <property type="match status" value="1"/>
</dbReference>
<evidence type="ECO:0000256" key="3">
    <source>
        <dbReference type="ARBA" id="ARBA00022729"/>
    </source>
</evidence>
<dbReference type="InterPro" id="IPR030678">
    <property type="entry name" value="Peptide/Ni-bd"/>
</dbReference>
<dbReference type="Proteomes" id="UP000565576">
    <property type="component" value="Unassembled WGS sequence"/>
</dbReference>
<organism evidence="6 7">
    <name type="scientific">Rhizobium lusitanum</name>
    <dbReference type="NCBI Taxonomy" id="293958"/>
    <lineage>
        <taxon>Bacteria</taxon>
        <taxon>Pseudomonadati</taxon>
        <taxon>Pseudomonadota</taxon>
        <taxon>Alphaproteobacteria</taxon>
        <taxon>Hyphomicrobiales</taxon>
        <taxon>Rhizobiaceae</taxon>
        <taxon>Rhizobium/Agrobacterium group</taxon>
        <taxon>Rhizobium</taxon>
    </lineage>
</organism>
<dbReference type="AlphaFoldDB" id="A0A7X0MDY6"/>
<evidence type="ECO:0000256" key="1">
    <source>
        <dbReference type="ARBA" id="ARBA00004418"/>
    </source>
</evidence>
<sequence>MSKRIKVLPSLAISLMTVGLLPSLSLAEENRAELMKAHRGGTVRLVSKSAGGTIDPQINYAPQYWNYFPGLYDGLVSFRKAGGVDSLVVVADLAEAMPAIENDGKTYVFKLRKGIKFSNGKELTTDDVVASFQRIFKVSSPTSGTWYNGIVGANACLAKPADCTLDGGVIADKSNSTVTFNLTAPDAEFLDKLSMPHASILPKETAPQDTGVEPIPGTGPYAIESYDPNKALVWARNPHFKEWSAEAQPDGYVDQFELDFGLTEDAQVNAVINGQADSMFDQPPTTRLAELGTKYPNQVHLDPQLAFWYLPLNVNLPPFDNVKARQALSYAVDLKAMVNFFGGRNLATPTCQVLPPGLEGYSSFCLYTKSPGAAWSAPDLEKAKQLVGESGTAGQSVTIVIDDGEISRNIGSYLQSVLNKIGYTASVKSISANIHFGYIQNSNNNVQLSVTQWYGDYPAASDFLNVLLGCGSFRKGSDSSPNISGFCNQTLQDQMQKAMALGITDQAGAAKLWAAIDQDAMKYAPLIPLFNPKQVTLVSKRIGNFKYSTATNAWAYTLAWVH</sequence>
<evidence type="ECO:0000256" key="2">
    <source>
        <dbReference type="ARBA" id="ARBA00005695"/>
    </source>
</evidence>
<feature type="domain" description="Solute-binding protein family 5" evidence="5">
    <location>
        <begin position="89"/>
        <end position="472"/>
    </location>
</feature>
<feature type="signal peptide" evidence="4">
    <location>
        <begin position="1"/>
        <end position="27"/>
    </location>
</feature>
<evidence type="ECO:0000313" key="6">
    <source>
        <dbReference type="EMBL" id="MBB6486921.1"/>
    </source>
</evidence>
<name>A0A7X0MDY6_9HYPH</name>
<dbReference type="InterPro" id="IPR000914">
    <property type="entry name" value="SBP_5_dom"/>
</dbReference>
<dbReference type="GO" id="GO:0015833">
    <property type="term" value="P:peptide transport"/>
    <property type="evidence" value="ECO:0007669"/>
    <property type="project" value="TreeGrafter"/>
</dbReference>
<dbReference type="SUPFAM" id="SSF53850">
    <property type="entry name" value="Periplasmic binding protein-like II"/>
    <property type="match status" value="1"/>
</dbReference>
<keyword evidence="3 4" id="KW-0732">Signal</keyword>
<dbReference type="CDD" id="cd08506">
    <property type="entry name" value="PBP2_clavulanate_OppA2"/>
    <property type="match status" value="1"/>
</dbReference>
<comment type="subcellular location">
    <subcellularLocation>
        <location evidence="1">Periplasm</location>
    </subcellularLocation>
</comment>
<dbReference type="GO" id="GO:1904680">
    <property type="term" value="F:peptide transmembrane transporter activity"/>
    <property type="evidence" value="ECO:0007669"/>
    <property type="project" value="TreeGrafter"/>
</dbReference>
<comment type="caution">
    <text evidence="6">The sequence shown here is derived from an EMBL/GenBank/DDBJ whole genome shotgun (WGS) entry which is preliminary data.</text>
</comment>
<evidence type="ECO:0000256" key="4">
    <source>
        <dbReference type="SAM" id="SignalP"/>
    </source>
</evidence>
<dbReference type="PROSITE" id="PS01040">
    <property type="entry name" value="SBP_BACTERIAL_5"/>
    <property type="match status" value="1"/>
</dbReference>
<dbReference type="Gene3D" id="3.40.190.10">
    <property type="entry name" value="Periplasmic binding protein-like II"/>
    <property type="match status" value="1"/>
</dbReference>
<dbReference type="GO" id="GO:0030288">
    <property type="term" value="C:outer membrane-bounded periplasmic space"/>
    <property type="evidence" value="ECO:0007669"/>
    <property type="project" value="UniProtKB-ARBA"/>
</dbReference>
<protein>
    <submittedName>
        <fullName evidence="6">Peptide/nickel transport system substrate-binding protein</fullName>
    </submittedName>
</protein>